<evidence type="ECO:0000313" key="3">
    <source>
        <dbReference type="Proteomes" id="UP000183315"/>
    </source>
</evidence>
<evidence type="ECO:0000256" key="1">
    <source>
        <dbReference type="SAM" id="Phobius"/>
    </source>
</evidence>
<keyword evidence="1" id="KW-0812">Transmembrane</keyword>
<organism evidence="2 3">
    <name type="scientific">Demequina mangrovi</name>
    <dbReference type="NCBI Taxonomy" id="1043493"/>
    <lineage>
        <taxon>Bacteria</taxon>
        <taxon>Bacillati</taxon>
        <taxon>Actinomycetota</taxon>
        <taxon>Actinomycetes</taxon>
        <taxon>Micrococcales</taxon>
        <taxon>Demequinaceae</taxon>
        <taxon>Demequina</taxon>
    </lineage>
</organism>
<dbReference type="RefSeq" id="WP_042213331.1">
    <property type="nucleotide sequence ID" value="NZ_BBLU01000003.1"/>
</dbReference>
<keyword evidence="1" id="KW-0472">Membrane</keyword>
<gene>
    <name evidence="2" type="ORF">SAMN05421637_0874</name>
</gene>
<keyword evidence="1" id="KW-1133">Transmembrane helix</keyword>
<dbReference type="EMBL" id="FNZI01000002">
    <property type="protein sequence ID" value="SEJ12785.1"/>
    <property type="molecule type" value="Genomic_DNA"/>
</dbReference>
<protein>
    <submittedName>
        <fullName evidence="2">Uncharacterized protein</fullName>
    </submittedName>
</protein>
<evidence type="ECO:0000313" key="2">
    <source>
        <dbReference type="EMBL" id="SEJ12785.1"/>
    </source>
</evidence>
<feature type="transmembrane region" description="Helical" evidence="1">
    <location>
        <begin position="7"/>
        <end position="24"/>
    </location>
</feature>
<dbReference type="STRING" id="1043493.SAMN05421637_0874"/>
<name>A0A1H6WKA5_9MICO</name>
<proteinExistence type="predicted"/>
<dbReference type="Proteomes" id="UP000183315">
    <property type="component" value="Unassembled WGS sequence"/>
</dbReference>
<keyword evidence="3" id="KW-1185">Reference proteome</keyword>
<dbReference type="AlphaFoldDB" id="A0A1H6WKA5"/>
<sequence>MSRKDALRLAGGAVGLVVIIVAVLSDPGWMPLWVKLPLCFVSAMLIGEAPPPRTWLPWLRRRDGGE</sequence>
<reference evidence="3" key="1">
    <citation type="submission" date="2016-10" db="EMBL/GenBank/DDBJ databases">
        <authorList>
            <person name="Varghese N."/>
        </authorList>
    </citation>
    <scope>NUCLEOTIDE SEQUENCE [LARGE SCALE GENOMIC DNA]</scope>
    <source>
        <strain evidence="3">DSM 24868</strain>
    </source>
</reference>
<accession>A0A1H6WKA5</accession>